<evidence type="ECO:0000313" key="3">
    <source>
        <dbReference type="EMBL" id="KAJ3133287.1"/>
    </source>
</evidence>
<protein>
    <submittedName>
        <fullName evidence="3">Uncharacterized protein</fullName>
    </submittedName>
</protein>
<proteinExistence type="predicted"/>
<dbReference type="Proteomes" id="UP001211907">
    <property type="component" value="Unassembled WGS sequence"/>
</dbReference>
<name>A0AAD5T8X7_9FUNG</name>
<gene>
    <name evidence="3" type="ORF">HK100_004502</name>
</gene>
<feature type="compositionally biased region" description="Low complexity" evidence="2">
    <location>
        <begin position="156"/>
        <end position="166"/>
    </location>
</feature>
<keyword evidence="1" id="KW-0175">Coiled coil</keyword>
<evidence type="ECO:0000256" key="2">
    <source>
        <dbReference type="SAM" id="MobiDB-lite"/>
    </source>
</evidence>
<sequence>MRVATLPLLQKQKLRQKPAPLPAIPQSPQKAAEQLRSLLSTPISNDLLEIAAIYENSAESRLSIGLFGADMMTEIDKKLFSNVPYCVLSAIEPSIVNSAPSSAPPRPIYSTNVTSSVNTSRKQFVPKKSIKLVNRLEKLEAAKQRKSASGPSKRTSISGSACSSTSQPAFLKQSDGEHDDNLEKVYEDDSCEINGNAECKNAANVQELKFGDGQKDCVPLENDIPLTDHDIKGILLSGIDFDKEQAKIQEALRKQRVLSEQAQIQNANFIESKLDIIVEKAQEYSVAVGIAEQQLAVQKETTKLAVEEIQQSMARTAKLLEDVEIDSWNHLDEIVNRTMPNIPLPHYAFHEELKRLTALREREGVIENALFVAETNLRSAKLDFQLAEDEMAQINESLQKTENRMFDIFDDIMQMSNFIAQYMPLQPNLIHQIHTVTTETILAFTEQVSVQLQATSRPSHAMQIAQTHSLNLITNLKIMAPKLINATKQIPILQFSQSNKNLTDIENIDELKVSRTSQSENYAHSKTDKSGNLAHGLLHDSEFKSSLIKLADQIPQKLGSGNGNKLRHSGFFRTNRNLIRANSQMRILDAADD</sequence>
<dbReference type="EMBL" id="JADGJH010000221">
    <property type="protein sequence ID" value="KAJ3133287.1"/>
    <property type="molecule type" value="Genomic_DNA"/>
</dbReference>
<organism evidence="3 4">
    <name type="scientific">Physocladia obscura</name>
    <dbReference type="NCBI Taxonomy" id="109957"/>
    <lineage>
        <taxon>Eukaryota</taxon>
        <taxon>Fungi</taxon>
        <taxon>Fungi incertae sedis</taxon>
        <taxon>Chytridiomycota</taxon>
        <taxon>Chytridiomycota incertae sedis</taxon>
        <taxon>Chytridiomycetes</taxon>
        <taxon>Chytridiales</taxon>
        <taxon>Chytriomycetaceae</taxon>
        <taxon>Physocladia</taxon>
    </lineage>
</organism>
<keyword evidence="4" id="KW-1185">Reference proteome</keyword>
<evidence type="ECO:0000256" key="1">
    <source>
        <dbReference type="SAM" id="Coils"/>
    </source>
</evidence>
<feature type="coiled-coil region" evidence="1">
    <location>
        <begin position="377"/>
        <end position="404"/>
    </location>
</feature>
<dbReference type="AlphaFoldDB" id="A0AAD5T8X7"/>
<accession>A0AAD5T8X7</accession>
<evidence type="ECO:0000313" key="4">
    <source>
        <dbReference type="Proteomes" id="UP001211907"/>
    </source>
</evidence>
<comment type="caution">
    <text evidence="3">The sequence shown here is derived from an EMBL/GenBank/DDBJ whole genome shotgun (WGS) entry which is preliminary data.</text>
</comment>
<feature type="region of interest" description="Disordered" evidence="2">
    <location>
        <begin position="141"/>
        <end position="175"/>
    </location>
</feature>
<reference evidence="3" key="1">
    <citation type="submission" date="2020-05" db="EMBL/GenBank/DDBJ databases">
        <title>Phylogenomic resolution of chytrid fungi.</title>
        <authorList>
            <person name="Stajich J.E."/>
            <person name="Amses K."/>
            <person name="Simmons R."/>
            <person name="Seto K."/>
            <person name="Myers J."/>
            <person name="Bonds A."/>
            <person name="Quandt C.A."/>
            <person name="Barry K."/>
            <person name="Liu P."/>
            <person name="Grigoriev I."/>
            <person name="Longcore J.E."/>
            <person name="James T.Y."/>
        </authorList>
    </citation>
    <scope>NUCLEOTIDE SEQUENCE</scope>
    <source>
        <strain evidence="3">JEL0513</strain>
    </source>
</reference>